<dbReference type="Gene3D" id="3.40.50.360">
    <property type="match status" value="1"/>
</dbReference>
<gene>
    <name evidence="2" type="ORF">BSL78_10064</name>
</gene>
<feature type="domain" description="NADPH-dependent FMN reductase-like" evidence="1">
    <location>
        <begin position="9"/>
        <end position="157"/>
    </location>
</feature>
<keyword evidence="3" id="KW-1185">Reference proteome</keyword>
<dbReference type="InterPro" id="IPR029039">
    <property type="entry name" value="Flavoprotein-like_sf"/>
</dbReference>
<dbReference type="Pfam" id="PF03358">
    <property type="entry name" value="FMN_red"/>
    <property type="match status" value="1"/>
</dbReference>
<dbReference type="AlphaFoldDB" id="A0A2G8KYR4"/>
<sequence>MSSNSSALKMILFLGTYRENRVGIRVANFMKKQMEARGYEVLFFDAEKMEFPILKKPVHFYKDSNDLPKDLKTAASQIKDADAYVMVTGEYNHSIPPGLANMLNYFPGSIYSYKPSGIVCYSPGIYGGMRAAIQLRSLTAEIGCLSVSNIFGIPQVHKAIDEEGNPIDDHMEKGAKKMLDQLEWHATAMKNHRAAVGSPSRFHTWPVLCVENSNLIVFIGYQLFIFM</sequence>
<dbReference type="SUPFAM" id="SSF52218">
    <property type="entry name" value="Flavoproteins"/>
    <property type="match status" value="1"/>
</dbReference>
<dbReference type="Proteomes" id="UP000230750">
    <property type="component" value="Unassembled WGS sequence"/>
</dbReference>
<accession>A0A2G8KYR4</accession>
<reference evidence="2 3" key="1">
    <citation type="journal article" date="2017" name="PLoS Biol.">
        <title>The sea cucumber genome provides insights into morphological evolution and visceral regeneration.</title>
        <authorList>
            <person name="Zhang X."/>
            <person name="Sun L."/>
            <person name="Yuan J."/>
            <person name="Sun Y."/>
            <person name="Gao Y."/>
            <person name="Zhang L."/>
            <person name="Li S."/>
            <person name="Dai H."/>
            <person name="Hamel J.F."/>
            <person name="Liu C."/>
            <person name="Yu Y."/>
            <person name="Liu S."/>
            <person name="Lin W."/>
            <person name="Guo K."/>
            <person name="Jin S."/>
            <person name="Xu P."/>
            <person name="Storey K.B."/>
            <person name="Huan P."/>
            <person name="Zhang T."/>
            <person name="Zhou Y."/>
            <person name="Zhang J."/>
            <person name="Lin C."/>
            <person name="Li X."/>
            <person name="Xing L."/>
            <person name="Huo D."/>
            <person name="Sun M."/>
            <person name="Wang L."/>
            <person name="Mercier A."/>
            <person name="Li F."/>
            <person name="Yang H."/>
            <person name="Xiang J."/>
        </authorList>
    </citation>
    <scope>NUCLEOTIDE SEQUENCE [LARGE SCALE GENOMIC DNA]</scope>
    <source>
        <strain evidence="2">Shaxun</strain>
        <tissue evidence="2">Muscle</tissue>
    </source>
</reference>
<dbReference type="EMBL" id="MRZV01000304">
    <property type="protein sequence ID" value="PIK53050.1"/>
    <property type="molecule type" value="Genomic_DNA"/>
</dbReference>
<proteinExistence type="predicted"/>
<comment type="caution">
    <text evidence="2">The sequence shown here is derived from an EMBL/GenBank/DDBJ whole genome shotgun (WGS) entry which is preliminary data.</text>
</comment>
<dbReference type="GO" id="GO:0005829">
    <property type="term" value="C:cytosol"/>
    <property type="evidence" value="ECO:0007669"/>
    <property type="project" value="TreeGrafter"/>
</dbReference>
<dbReference type="InterPro" id="IPR005025">
    <property type="entry name" value="FMN_Rdtase-like_dom"/>
</dbReference>
<organism evidence="2 3">
    <name type="scientific">Stichopus japonicus</name>
    <name type="common">Sea cucumber</name>
    <dbReference type="NCBI Taxonomy" id="307972"/>
    <lineage>
        <taxon>Eukaryota</taxon>
        <taxon>Metazoa</taxon>
        <taxon>Echinodermata</taxon>
        <taxon>Eleutherozoa</taxon>
        <taxon>Echinozoa</taxon>
        <taxon>Holothuroidea</taxon>
        <taxon>Aspidochirotacea</taxon>
        <taxon>Aspidochirotida</taxon>
        <taxon>Stichopodidae</taxon>
        <taxon>Apostichopus</taxon>
    </lineage>
</organism>
<dbReference type="GO" id="GO:0010181">
    <property type="term" value="F:FMN binding"/>
    <property type="evidence" value="ECO:0007669"/>
    <property type="project" value="TreeGrafter"/>
</dbReference>
<dbReference type="PANTHER" id="PTHR30543">
    <property type="entry name" value="CHROMATE REDUCTASE"/>
    <property type="match status" value="1"/>
</dbReference>
<dbReference type="FunFam" id="3.40.50.360:FF:000078">
    <property type="entry name" value="Chromate reductase"/>
    <property type="match status" value="1"/>
</dbReference>
<evidence type="ECO:0000259" key="1">
    <source>
        <dbReference type="Pfam" id="PF03358"/>
    </source>
</evidence>
<dbReference type="InterPro" id="IPR050712">
    <property type="entry name" value="NAD(P)H-dep_reductase"/>
</dbReference>
<evidence type="ECO:0000313" key="2">
    <source>
        <dbReference type="EMBL" id="PIK53050.1"/>
    </source>
</evidence>
<protein>
    <submittedName>
        <fullName evidence="2">Putative NAD(P)H:quinone oxidoreductase</fullName>
    </submittedName>
</protein>
<evidence type="ECO:0000313" key="3">
    <source>
        <dbReference type="Proteomes" id="UP000230750"/>
    </source>
</evidence>
<dbReference type="PANTHER" id="PTHR30543:SF21">
    <property type="entry name" value="NAD(P)H-DEPENDENT FMN REDUCTASE LOT6"/>
    <property type="match status" value="1"/>
</dbReference>
<dbReference type="OrthoDB" id="68575at2759"/>
<dbReference type="GO" id="GO:0016491">
    <property type="term" value="F:oxidoreductase activity"/>
    <property type="evidence" value="ECO:0007669"/>
    <property type="project" value="InterPro"/>
</dbReference>
<name>A0A2G8KYR4_STIJA</name>
<dbReference type="STRING" id="307972.A0A2G8KYR4"/>